<keyword evidence="2" id="KW-0067">ATP-binding</keyword>
<evidence type="ECO:0000256" key="2">
    <source>
        <dbReference type="ARBA" id="ARBA00022840"/>
    </source>
</evidence>
<dbReference type="InterPro" id="IPR027417">
    <property type="entry name" value="P-loop_NTPase"/>
</dbReference>
<dbReference type="Pfam" id="PF00271">
    <property type="entry name" value="Helicase_C"/>
    <property type="match status" value="1"/>
</dbReference>
<protein>
    <submittedName>
        <fullName evidence="5">DEAD/DEAH box helicase domain-containing protein</fullName>
    </submittedName>
</protein>
<keyword evidence="1" id="KW-0547">Nucleotide-binding</keyword>
<dbReference type="InterPro" id="IPR011545">
    <property type="entry name" value="DEAD/DEAH_box_helicase_dom"/>
</dbReference>
<dbReference type="GO" id="GO:0043138">
    <property type="term" value="F:3'-5' DNA helicase activity"/>
    <property type="evidence" value="ECO:0007669"/>
    <property type="project" value="TreeGrafter"/>
</dbReference>
<evidence type="ECO:0000259" key="3">
    <source>
        <dbReference type="PROSITE" id="PS51192"/>
    </source>
</evidence>
<organism evidence="5 6">
    <name type="scientific">Alicyclobacillus macrosporangiidus</name>
    <dbReference type="NCBI Taxonomy" id="392015"/>
    <lineage>
        <taxon>Bacteria</taxon>
        <taxon>Bacillati</taxon>
        <taxon>Bacillota</taxon>
        <taxon>Bacilli</taxon>
        <taxon>Bacillales</taxon>
        <taxon>Alicyclobacillaceae</taxon>
        <taxon>Alicyclobacillus</taxon>
    </lineage>
</organism>
<reference evidence="6" key="1">
    <citation type="submission" date="2016-10" db="EMBL/GenBank/DDBJ databases">
        <authorList>
            <person name="Varghese N."/>
        </authorList>
    </citation>
    <scope>NUCLEOTIDE SEQUENCE [LARGE SCALE GENOMIC DNA]</scope>
    <source>
        <strain evidence="6">DSM 17980</strain>
    </source>
</reference>
<dbReference type="Proteomes" id="UP000183508">
    <property type="component" value="Unassembled WGS sequence"/>
</dbReference>
<dbReference type="RefSeq" id="WP_074949324.1">
    <property type="nucleotide sequence ID" value="NZ_FPBV01000002.1"/>
</dbReference>
<dbReference type="PANTHER" id="PTHR47957:SF3">
    <property type="entry name" value="ATP-DEPENDENT HELICASE HRQ1"/>
    <property type="match status" value="1"/>
</dbReference>
<evidence type="ECO:0000313" key="6">
    <source>
        <dbReference type="Proteomes" id="UP000183508"/>
    </source>
</evidence>
<sequence length="869" mass="97338">MEGFWKAQEWQVVHRHVIPGRDGTWVPFEDLPLSREVLRYLRSSYPSGVYRHQRAGIESFLKGHHTCLTTGTSSGKTLAFVIAALQVLSEDPDAKVIALYPMKSLGTEQEQRWRKALAESGLPCTVGRIDGDVDTHEREKILANSNVIAMTPDVMHAWLLAHVGDAAIAKFIRKLRLVIVDEVHTYTGVFGTNSAFLFRRLYHVNRRLGGQYRYFCASATMRDPAGHLAALFGTSFVIIGPDFDSSPRFDLEVQMVSPPPQMDLLTAVAELLRAMSNEHQRFIAFADSRKQTEQIAAILARQGSAERDEETSSIRKILRTLDILPYRAGYEDQDRAAIQRRLSHGELKGVVSTSALELGLDIPGVDAGVLIGVPYSHTSFLQRIGRVGRHQPGTVYVVKAGSVLDEVVFREPELLMSRPLSESALYLENRQLQYIHAMCLARPGGEHDQINVIDDYESSGEQVELCSEVTWPTGFREMCHDERTGEISVEFQNLKLSAGDRPNATFPLRDVEMQFDVEIPNGPDMRRLGSLSYSQVMREAYPGAVYYYATRPHRITKVDPVSRTITARPERHYTTSPNRLPTRIYPNLTTGNVFSHEAYGPLVVTECRLQLQDSVAGYRERRGPTEISVHYPLPLHTGIHFRSSVFTRYYFSSGIVITHPVLNDLNGHQMDQLTELLYEGFLITIPFERQDIGFGHDKHRREHPYIPVGSRFISIFDQTYGSLRLSGRLAEPSILRAVLDQSHNILHGGDWRFEPALGRVVQALLSAAQQGSAPIPLDEAAATVESSTDIVAVIRPGSVGLAVRRNNEHVTIENVFYHPVKGLSYRVRYSDGTPGAPPNADIIWSIEEVVPLEGESEIARYNPSTGELV</sequence>
<feature type="domain" description="Helicase C-terminal" evidence="4">
    <location>
        <begin position="267"/>
        <end position="431"/>
    </location>
</feature>
<evidence type="ECO:0000256" key="1">
    <source>
        <dbReference type="ARBA" id="ARBA00022741"/>
    </source>
</evidence>
<dbReference type="InterPro" id="IPR014001">
    <property type="entry name" value="Helicase_ATP-bd"/>
</dbReference>
<feature type="domain" description="Helicase ATP-binding" evidence="3">
    <location>
        <begin position="57"/>
        <end position="239"/>
    </location>
</feature>
<dbReference type="GO" id="GO:0006289">
    <property type="term" value="P:nucleotide-excision repair"/>
    <property type="evidence" value="ECO:0007669"/>
    <property type="project" value="TreeGrafter"/>
</dbReference>
<dbReference type="OrthoDB" id="143059at2"/>
<dbReference type="InterPro" id="IPR001650">
    <property type="entry name" value="Helicase_C-like"/>
</dbReference>
<dbReference type="GO" id="GO:0005524">
    <property type="term" value="F:ATP binding"/>
    <property type="evidence" value="ECO:0007669"/>
    <property type="project" value="UniProtKB-KW"/>
</dbReference>
<dbReference type="Gene3D" id="3.40.50.300">
    <property type="entry name" value="P-loop containing nucleotide triphosphate hydrolases"/>
    <property type="match status" value="2"/>
</dbReference>
<dbReference type="PANTHER" id="PTHR47957">
    <property type="entry name" value="ATP-DEPENDENT HELICASE HRQ1"/>
    <property type="match status" value="1"/>
</dbReference>
<accession>A0A1I7G5Q4</accession>
<keyword evidence="5" id="KW-0378">Hydrolase</keyword>
<dbReference type="Pfam" id="PF00270">
    <property type="entry name" value="DEAD"/>
    <property type="match status" value="1"/>
</dbReference>
<dbReference type="AlphaFoldDB" id="A0A1I7G5Q4"/>
<dbReference type="PROSITE" id="PS51194">
    <property type="entry name" value="HELICASE_CTER"/>
    <property type="match status" value="1"/>
</dbReference>
<proteinExistence type="predicted"/>
<keyword evidence="5" id="KW-0347">Helicase</keyword>
<dbReference type="GO" id="GO:0003676">
    <property type="term" value="F:nucleic acid binding"/>
    <property type="evidence" value="ECO:0007669"/>
    <property type="project" value="InterPro"/>
</dbReference>
<dbReference type="EMBL" id="FPBV01000002">
    <property type="protein sequence ID" value="SFU43774.1"/>
    <property type="molecule type" value="Genomic_DNA"/>
</dbReference>
<evidence type="ECO:0000313" key="5">
    <source>
        <dbReference type="EMBL" id="SFU43774.1"/>
    </source>
</evidence>
<dbReference type="PROSITE" id="PS51192">
    <property type="entry name" value="HELICASE_ATP_BIND_1"/>
    <property type="match status" value="1"/>
</dbReference>
<evidence type="ECO:0000259" key="4">
    <source>
        <dbReference type="PROSITE" id="PS51194"/>
    </source>
</evidence>
<gene>
    <name evidence="5" type="ORF">SAMN05421543_10210</name>
</gene>
<dbReference type="GO" id="GO:0036297">
    <property type="term" value="P:interstrand cross-link repair"/>
    <property type="evidence" value="ECO:0007669"/>
    <property type="project" value="TreeGrafter"/>
</dbReference>
<keyword evidence="6" id="KW-1185">Reference proteome</keyword>
<dbReference type="SMART" id="SM00487">
    <property type="entry name" value="DEXDc"/>
    <property type="match status" value="1"/>
</dbReference>
<dbReference type="SMART" id="SM00490">
    <property type="entry name" value="HELICc"/>
    <property type="match status" value="1"/>
</dbReference>
<dbReference type="SUPFAM" id="SSF52540">
    <property type="entry name" value="P-loop containing nucleoside triphosphate hydrolases"/>
    <property type="match status" value="1"/>
</dbReference>
<name>A0A1I7G5Q4_9BACL</name>